<feature type="region of interest" description="Disordered" evidence="8">
    <location>
        <begin position="166"/>
        <end position="209"/>
    </location>
</feature>
<dbReference type="InterPro" id="IPR029055">
    <property type="entry name" value="Ntn_hydrolases_N"/>
</dbReference>
<reference evidence="9 10" key="1">
    <citation type="submission" date="2020-07" db="EMBL/GenBank/DDBJ databases">
        <title>Exploring microbial biodiversity for novel pathways involved in the catabolism of aromatic compounds derived from lignin.</title>
        <authorList>
            <person name="Elkins J."/>
        </authorList>
    </citation>
    <scope>NUCLEOTIDE SEQUENCE [LARGE SCALE GENOMIC DNA]</scope>
    <source>
        <strain evidence="9 10">H2C3C</strain>
    </source>
</reference>
<evidence type="ECO:0000256" key="3">
    <source>
        <dbReference type="ARBA" id="ARBA00022813"/>
    </source>
</evidence>
<evidence type="ECO:0000313" key="9">
    <source>
        <dbReference type="EMBL" id="NYH23904.1"/>
    </source>
</evidence>
<keyword evidence="2 9" id="KW-0378">Hydrolase</keyword>
<dbReference type="Pfam" id="PF01112">
    <property type="entry name" value="Asparaginase_2"/>
    <property type="match status" value="1"/>
</dbReference>
<dbReference type="EMBL" id="JACCAS010000001">
    <property type="protein sequence ID" value="NYH23904.1"/>
    <property type="molecule type" value="Genomic_DNA"/>
</dbReference>
<dbReference type="GO" id="GO:0008233">
    <property type="term" value="F:peptidase activity"/>
    <property type="evidence" value="ECO:0007669"/>
    <property type="project" value="UniProtKB-KW"/>
</dbReference>
<dbReference type="Gene3D" id="3.60.20.30">
    <property type="entry name" value="(Glycosyl)asparaginase"/>
    <property type="match status" value="1"/>
</dbReference>
<feature type="compositionally biased region" description="Basic and acidic residues" evidence="8">
    <location>
        <begin position="198"/>
        <end position="208"/>
    </location>
</feature>
<feature type="active site" description="Nucleophile" evidence="5">
    <location>
        <position position="212"/>
    </location>
</feature>
<evidence type="ECO:0000313" key="10">
    <source>
        <dbReference type="Proteomes" id="UP000540929"/>
    </source>
</evidence>
<keyword evidence="10" id="KW-1185">Reference proteome</keyword>
<feature type="binding site" evidence="6">
    <location>
        <begin position="263"/>
        <end position="266"/>
    </location>
    <ligand>
        <name>substrate</name>
    </ligand>
</feature>
<feature type="site" description="Cleavage; by autolysis" evidence="7">
    <location>
        <begin position="211"/>
        <end position="212"/>
    </location>
</feature>
<feature type="binding site" evidence="6">
    <location>
        <begin position="240"/>
        <end position="243"/>
    </location>
    <ligand>
        <name>substrate</name>
    </ligand>
</feature>
<dbReference type="PANTHER" id="PTHR10188:SF6">
    <property type="entry name" value="N(4)-(BETA-N-ACETYLGLUCOSAMINYL)-L-ASPARAGINASE"/>
    <property type="match status" value="1"/>
</dbReference>
<evidence type="ECO:0000256" key="7">
    <source>
        <dbReference type="PIRSR" id="PIRSR600246-3"/>
    </source>
</evidence>
<organism evidence="9 10">
    <name type="scientific">Paraburkholderia bryophila</name>
    <dbReference type="NCBI Taxonomy" id="420952"/>
    <lineage>
        <taxon>Bacteria</taxon>
        <taxon>Pseudomonadati</taxon>
        <taxon>Pseudomonadota</taxon>
        <taxon>Betaproteobacteria</taxon>
        <taxon>Burkholderiales</taxon>
        <taxon>Burkholderiaceae</taxon>
        <taxon>Paraburkholderia</taxon>
    </lineage>
</organism>
<dbReference type="InterPro" id="IPR000246">
    <property type="entry name" value="Peptidase_T2"/>
</dbReference>
<evidence type="ECO:0000256" key="6">
    <source>
        <dbReference type="PIRSR" id="PIRSR600246-2"/>
    </source>
</evidence>
<keyword evidence="3" id="KW-0068">Autocatalytic cleavage</keyword>
<dbReference type="PANTHER" id="PTHR10188">
    <property type="entry name" value="L-ASPARAGINASE"/>
    <property type="match status" value="1"/>
</dbReference>
<dbReference type="CDD" id="cd04701">
    <property type="entry name" value="Asparaginase_2"/>
    <property type="match status" value="1"/>
</dbReference>
<name>A0A7Y9WN06_9BURK</name>
<dbReference type="FunFam" id="3.60.20.30:FF:000001">
    <property type="entry name" value="Isoaspartyl peptidase/L-asparaginase"/>
    <property type="match status" value="1"/>
</dbReference>
<dbReference type="RefSeq" id="WP_179744302.1">
    <property type="nucleotide sequence ID" value="NZ_JACCAS010000001.1"/>
</dbReference>
<sequence length="345" mass="36092">MNSNAVIAIHGGAGTILRASMSASAEADYHAALHAVLSAGQRVLADGGSALDAVSEAVRLLEDCPLFNAGRGAVYTAAGTHEMDAAIMDGSTLEAGAICCVKRVRNPILAARKVLERSEHVLFTGEGAEAFAAAQGLEFAEPEYFHTEARHRQWLLARGQHRPMLDHDGASLAATPSAEHDDSGNGSNDKGNGSNDDPTPHEPIDPNRKFGTVGAVALDRHGHVAAATSTGGVTNKQVGRVGDTPLIGAGCYADDATCAVSTTGSGEMFMRMVAAYDVAAQMAYRQVSLQEAAHDVVMNRLPKIDGRGGLIAVDARGNITLPFNTEGMYRGFARLGETPVTAIYR</sequence>
<dbReference type="GO" id="GO:0006508">
    <property type="term" value="P:proteolysis"/>
    <property type="evidence" value="ECO:0007669"/>
    <property type="project" value="UniProtKB-KW"/>
</dbReference>
<evidence type="ECO:0000256" key="1">
    <source>
        <dbReference type="ARBA" id="ARBA00022670"/>
    </source>
</evidence>
<evidence type="ECO:0000256" key="4">
    <source>
        <dbReference type="ARBA" id="ARBA00069124"/>
    </source>
</evidence>
<dbReference type="SUPFAM" id="SSF56235">
    <property type="entry name" value="N-terminal nucleophile aminohydrolases (Ntn hydrolases)"/>
    <property type="match status" value="1"/>
</dbReference>
<evidence type="ECO:0000256" key="5">
    <source>
        <dbReference type="PIRSR" id="PIRSR600246-1"/>
    </source>
</evidence>
<evidence type="ECO:0000256" key="2">
    <source>
        <dbReference type="ARBA" id="ARBA00022801"/>
    </source>
</evidence>
<accession>A0A7Y9WN06</accession>
<proteinExistence type="predicted"/>
<dbReference type="AlphaFoldDB" id="A0A7Y9WN06"/>
<protein>
    <recommendedName>
        <fullName evidence="4">Isoaspartyl peptidase</fullName>
    </recommendedName>
</protein>
<comment type="caution">
    <text evidence="9">The sequence shown here is derived from an EMBL/GenBank/DDBJ whole genome shotgun (WGS) entry which is preliminary data.</text>
</comment>
<feature type="compositionally biased region" description="Low complexity" evidence="8">
    <location>
        <begin position="184"/>
        <end position="197"/>
    </location>
</feature>
<evidence type="ECO:0000256" key="8">
    <source>
        <dbReference type="SAM" id="MobiDB-lite"/>
    </source>
</evidence>
<dbReference type="Proteomes" id="UP000540929">
    <property type="component" value="Unassembled WGS sequence"/>
</dbReference>
<dbReference type="GO" id="GO:0016811">
    <property type="term" value="F:hydrolase activity, acting on carbon-nitrogen (but not peptide) bonds, in linear amides"/>
    <property type="evidence" value="ECO:0007669"/>
    <property type="project" value="UniProtKB-ARBA"/>
</dbReference>
<keyword evidence="1" id="KW-0645">Protease</keyword>
<gene>
    <name evidence="9" type="ORF">GGD40_003383</name>
</gene>